<dbReference type="InterPro" id="IPR037157">
    <property type="entry name" value="Acetyltransf_C_sf"/>
</dbReference>
<dbReference type="PANTHER" id="PTHR43480">
    <property type="entry name" value="ACYL-[ACYL-CARRIER-PROTEIN]--UDP-N-ACETYLGLUCOSAMINE O-ACYLTRANSFERASE"/>
    <property type="match status" value="1"/>
</dbReference>
<keyword evidence="5 7" id="KW-0012">Acyltransferase</keyword>
<dbReference type="InterPro" id="IPR011004">
    <property type="entry name" value="Trimer_LpxA-like_sf"/>
</dbReference>
<dbReference type="GO" id="GO:0009245">
    <property type="term" value="P:lipid A biosynthetic process"/>
    <property type="evidence" value="ECO:0007669"/>
    <property type="project" value="UniProtKB-KW"/>
</dbReference>
<keyword evidence="2" id="KW-0441">Lipid A biosynthesis</keyword>
<feature type="domain" description="UDP N-acetylglucosamine O-acyltransferase C-terminal" evidence="6">
    <location>
        <begin position="173"/>
        <end position="256"/>
    </location>
</feature>
<evidence type="ECO:0000313" key="7">
    <source>
        <dbReference type="EMBL" id="HJA85735.1"/>
    </source>
</evidence>
<dbReference type="NCBIfam" id="NF003657">
    <property type="entry name" value="PRK05289.1"/>
    <property type="match status" value="1"/>
</dbReference>
<evidence type="ECO:0000256" key="5">
    <source>
        <dbReference type="ARBA" id="ARBA00023315"/>
    </source>
</evidence>
<proteinExistence type="predicted"/>
<dbReference type="Gene3D" id="1.20.1180.10">
    <property type="entry name" value="Udp N-acetylglucosamine O-acyltransferase, C-terminal domain"/>
    <property type="match status" value="1"/>
</dbReference>
<organism evidence="7 8">
    <name type="scientific">Candidatus Bacteroides avicola</name>
    <dbReference type="NCBI Taxonomy" id="2838468"/>
    <lineage>
        <taxon>Bacteria</taxon>
        <taxon>Pseudomonadati</taxon>
        <taxon>Bacteroidota</taxon>
        <taxon>Bacteroidia</taxon>
        <taxon>Bacteroidales</taxon>
        <taxon>Bacteroidaceae</taxon>
        <taxon>Bacteroides</taxon>
    </lineage>
</organism>
<evidence type="ECO:0000256" key="3">
    <source>
        <dbReference type="ARBA" id="ARBA00022679"/>
    </source>
</evidence>
<evidence type="ECO:0000259" key="6">
    <source>
        <dbReference type="Pfam" id="PF13720"/>
    </source>
</evidence>
<evidence type="ECO:0000313" key="8">
    <source>
        <dbReference type="Proteomes" id="UP000823862"/>
    </source>
</evidence>
<name>A0A9D2HUG4_9BACE</name>
<comment type="caution">
    <text evidence="7">The sequence shown here is derived from an EMBL/GenBank/DDBJ whole genome shotgun (WGS) entry which is preliminary data.</text>
</comment>
<evidence type="ECO:0000256" key="4">
    <source>
        <dbReference type="ARBA" id="ARBA00023098"/>
    </source>
</evidence>
<keyword evidence="3 7" id="KW-0808">Transferase</keyword>
<dbReference type="Proteomes" id="UP000823862">
    <property type="component" value="Unassembled WGS sequence"/>
</dbReference>
<dbReference type="Gene3D" id="2.160.10.10">
    <property type="entry name" value="Hexapeptide repeat proteins"/>
    <property type="match status" value="1"/>
</dbReference>
<dbReference type="InterPro" id="IPR001451">
    <property type="entry name" value="Hexapep"/>
</dbReference>
<dbReference type="EMBL" id="DWZI01000035">
    <property type="protein sequence ID" value="HJA85735.1"/>
    <property type="molecule type" value="Genomic_DNA"/>
</dbReference>
<evidence type="ECO:0000256" key="2">
    <source>
        <dbReference type="ARBA" id="ARBA00022556"/>
    </source>
</evidence>
<reference evidence="7" key="1">
    <citation type="journal article" date="2021" name="PeerJ">
        <title>Extensive microbial diversity within the chicken gut microbiome revealed by metagenomics and culture.</title>
        <authorList>
            <person name="Gilroy R."/>
            <person name="Ravi A."/>
            <person name="Getino M."/>
            <person name="Pursley I."/>
            <person name="Horton D.L."/>
            <person name="Alikhan N.F."/>
            <person name="Baker D."/>
            <person name="Gharbi K."/>
            <person name="Hall N."/>
            <person name="Watson M."/>
            <person name="Adriaenssens E.M."/>
            <person name="Foster-Nyarko E."/>
            <person name="Jarju S."/>
            <person name="Secka A."/>
            <person name="Antonio M."/>
            <person name="Oren A."/>
            <person name="Chaudhuri R.R."/>
            <person name="La Ragione R."/>
            <person name="Hildebrand F."/>
            <person name="Pallen M.J."/>
        </authorList>
    </citation>
    <scope>NUCLEOTIDE SEQUENCE</scope>
    <source>
        <strain evidence="7">ChiHjej12B11-9795</strain>
    </source>
</reference>
<evidence type="ECO:0000256" key="1">
    <source>
        <dbReference type="ARBA" id="ARBA00022516"/>
    </source>
</evidence>
<dbReference type="InterPro" id="IPR010137">
    <property type="entry name" value="Lipid_A_LpxA"/>
</dbReference>
<dbReference type="PIRSF" id="PIRSF000456">
    <property type="entry name" value="UDP-GlcNAc_acltr"/>
    <property type="match status" value="1"/>
</dbReference>
<dbReference type="PANTHER" id="PTHR43480:SF1">
    <property type="entry name" value="ACYL-[ACYL-CARRIER-PROTEIN]--UDP-N-ACETYLGLUCOSAMINE O-ACYLTRANSFERASE, MITOCHONDRIAL-RELATED"/>
    <property type="match status" value="1"/>
</dbReference>
<keyword evidence="4" id="KW-0443">Lipid metabolism</keyword>
<dbReference type="GO" id="GO:0008780">
    <property type="term" value="F:acyl-[acyl-carrier-protein]-UDP-N-acetylglucosamine O-acyltransferase activity"/>
    <property type="evidence" value="ECO:0007669"/>
    <property type="project" value="UniProtKB-EC"/>
</dbReference>
<dbReference type="NCBIfam" id="TIGR01852">
    <property type="entry name" value="lipid_A_lpxA"/>
    <property type="match status" value="1"/>
</dbReference>
<dbReference type="EC" id="2.3.1.129" evidence="7"/>
<dbReference type="GO" id="GO:0016020">
    <property type="term" value="C:membrane"/>
    <property type="evidence" value="ECO:0007669"/>
    <property type="project" value="GOC"/>
</dbReference>
<keyword evidence="1" id="KW-0444">Lipid biosynthesis</keyword>
<reference evidence="7" key="2">
    <citation type="submission" date="2021-04" db="EMBL/GenBank/DDBJ databases">
        <authorList>
            <person name="Gilroy R."/>
        </authorList>
    </citation>
    <scope>NUCLEOTIDE SEQUENCE</scope>
    <source>
        <strain evidence="7">ChiHjej12B11-9795</strain>
    </source>
</reference>
<accession>A0A9D2HUG4</accession>
<dbReference type="InterPro" id="IPR029098">
    <property type="entry name" value="Acetyltransf_C"/>
</dbReference>
<dbReference type="SUPFAM" id="SSF51161">
    <property type="entry name" value="Trimeric LpxA-like enzymes"/>
    <property type="match status" value="1"/>
</dbReference>
<dbReference type="Pfam" id="PF13720">
    <property type="entry name" value="Acetyltransf_11"/>
    <property type="match status" value="1"/>
</dbReference>
<dbReference type="Pfam" id="PF00132">
    <property type="entry name" value="Hexapep"/>
    <property type="match status" value="1"/>
</dbReference>
<protein>
    <submittedName>
        <fullName evidence="7">Acyl-ACP--UDP-N-acetylglucosamine O-acyltransferase</fullName>
        <ecNumber evidence="7">2.3.1.129</ecNumber>
    </submittedName>
</protein>
<dbReference type="AlphaFoldDB" id="A0A9D2HUG4"/>
<sequence length="258" mass="28228">MISPLAYVDPAAKLGKNVTVQPFAYIEGDVEIGDDCVIMAGAHILNGTRMGRKNTVHHGAVLASIPQDFHYTGEESLLVIGDNNDIRENVVIARATHKEGGTSIGNGNFLMDGTHLCHDVHIGNKCVLGIRSMVAGESQVDDCTILSSNVIVQQKCHIGSWVLIQSGCRISKDVPPYIIMAGNPVQYHGINAVVLQNAQNESHITDRILRHIMNAYRLVYQGNFSLQDAVLKIEDQIPMSDEIHNIVNFIKNSKGIVR</sequence>
<gene>
    <name evidence="7" type="primary">lpxA</name>
    <name evidence="7" type="ORF">H9950_06025</name>
</gene>